<dbReference type="RefSeq" id="WP_304544783.1">
    <property type="nucleotide sequence ID" value="NZ_JARPTC010000023.1"/>
</dbReference>
<feature type="transmembrane region" description="Helical" evidence="7">
    <location>
        <begin position="222"/>
        <end position="241"/>
    </location>
</feature>
<dbReference type="InterPro" id="IPR000045">
    <property type="entry name" value="Prepilin_IV_endopep_pep"/>
</dbReference>
<feature type="transmembrane region" description="Helical" evidence="7">
    <location>
        <begin position="148"/>
        <end position="165"/>
    </location>
</feature>
<comment type="caution">
    <text evidence="10">The sequence shown here is derived from an EMBL/GenBank/DDBJ whole genome shotgun (WGS) entry which is preliminary data.</text>
</comment>
<evidence type="ECO:0000256" key="2">
    <source>
        <dbReference type="ARBA" id="ARBA00005801"/>
    </source>
</evidence>
<dbReference type="InterPro" id="IPR050882">
    <property type="entry name" value="Prepilin_peptidase/N-MTase"/>
</dbReference>
<evidence type="ECO:0000313" key="10">
    <source>
        <dbReference type="EMBL" id="MDO7788654.1"/>
    </source>
</evidence>
<evidence type="ECO:0000259" key="9">
    <source>
        <dbReference type="Pfam" id="PF06750"/>
    </source>
</evidence>
<feature type="domain" description="Prepilin type IV endopeptidase peptidase" evidence="8">
    <location>
        <begin position="102"/>
        <end position="206"/>
    </location>
</feature>
<protein>
    <submittedName>
        <fullName evidence="10">Prepilin peptidase</fullName>
    </submittedName>
</protein>
<dbReference type="AlphaFoldDB" id="A0AAW7ZHJ2"/>
<feature type="transmembrane region" description="Helical" evidence="7">
    <location>
        <begin position="125"/>
        <end position="142"/>
    </location>
</feature>
<dbReference type="PANTHER" id="PTHR30487:SF0">
    <property type="entry name" value="PREPILIN LEADER PEPTIDASE_N-METHYLTRANSFERASE-RELATED"/>
    <property type="match status" value="1"/>
</dbReference>
<feature type="domain" description="Prepilin peptidase A24 N-terminal" evidence="9">
    <location>
        <begin position="9"/>
        <end position="92"/>
    </location>
</feature>
<keyword evidence="4 7" id="KW-0812">Transmembrane</keyword>
<dbReference type="PANTHER" id="PTHR30487">
    <property type="entry name" value="TYPE 4 PREPILIN-LIKE PROTEINS LEADER PEPTIDE-PROCESSING ENZYME"/>
    <property type="match status" value="1"/>
</dbReference>
<dbReference type="EMBL" id="JARPTC010000023">
    <property type="protein sequence ID" value="MDO7788654.1"/>
    <property type="molecule type" value="Genomic_DNA"/>
</dbReference>
<name>A0AAW7ZHJ2_9FIRM</name>
<evidence type="ECO:0000256" key="6">
    <source>
        <dbReference type="ARBA" id="ARBA00023136"/>
    </source>
</evidence>
<reference evidence="10" key="1">
    <citation type="journal article" date="2023" name="J. Hazard. Mater.">
        <title>Anaerobic biodegradation of pyrene and benzo[a]pyrene by a new sulfate-reducing Desulforamulus aquiferis strain DSA.</title>
        <authorList>
            <person name="Zhang Z."/>
            <person name="Sun J."/>
            <person name="Gong X."/>
            <person name="Wang C."/>
            <person name="Wang H."/>
        </authorList>
    </citation>
    <scope>NUCLEOTIDE SEQUENCE</scope>
    <source>
        <strain evidence="10">DSA</strain>
    </source>
</reference>
<evidence type="ECO:0000256" key="7">
    <source>
        <dbReference type="SAM" id="Phobius"/>
    </source>
</evidence>
<keyword evidence="5 7" id="KW-1133">Transmembrane helix</keyword>
<dbReference type="GO" id="GO:0006465">
    <property type="term" value="P:signal peptide processing"/>
    <property type="evidence" value="ECO:0007669"/>
    <property type="project" value="TreeGrafter"/>
</dbReference>
<comment type="similarity">
    <text evidence="2">Belongs to the peptidase A24 family.</text>
</comment>
<proteinExistence type="inferred from homology"/>
<reference evidence="10" key="2">
    <citation type="submission" date="2023-03" db="EMBL/GenBank/DDBJ databases">
        <authorList>
            <person name="Zhang Z."/>
        </authorList>
    </citation>
    <scope>NUCLEOTIDE SEQUENCE</scope>
    <source>
        <strain evidence="10">DSA</strain>
    </source>
</reference>
<evidence type="ECO:0000256" key="5">
    <source>
        <dbReference type="ARBA" id="ARBA00022989"/>
    </source>
</evidence>
<organism evidence="10 11">
    <name type="scientific">Desulforamulus aquiferis</name>
    <dbReference type="NCBI Taxonomy" id="1397668"/>
    <lineage>
        <taxon>Bacteria</taxon>
        <taxon>Bacillati</taxon>
        <taxon>Bacillota</taxon>
        <taxon>Clostridia</taxon>
        <taxon>Eubacteriales</taxon>
        <taxon>Peptococcaceae</taxon>
        <taxon>Desulforamulus</taxon>
    </lineage>
</organism>
<evidence type="ECO:0000313" key="11">
    <source>
        <dbReference type="Proteomes" id="UP001172911"/>
    </source>
</evidence>
<evidence type="ECO:0000256" key="4">
    <source>
        <dbReference type="ARBA" id="ARBA00022692"/>
    </source>
</evidence>
<feature type="transmembrane region" description="Helical" evidence="7">
    <location>
        <begin position="99"/>
        <end position="118"/>
    </location>
</feature>
<evidence type="ECO:0000256" key="3">
    <source>
        <dbReference type="ARBA" id="ARBA00022475"/>
    </source>
</evidence>
<dbReference type="Gene3D" id="1.20.120.1220">
    <property type="match status" value="1"/>
</dbReference>
<dbReference type="GO" id="GO:0004190">
    <property type="term" value="F:aspartic-type endopeptidase activity"/>
    <property type="evidence" value="ECO:0007669"/>
    <property type="project" value="InterPro"/>
</dbReference>
<accession>A0AAW7ZHJ2</accession>
<keyword evidence="3" id="KW-1003">Cell membrane</keyword>
<feature type="transmembrane region" description="Helical" evidence="7">
    <location>
        <begin position="177"/>
        <end position="210"/>
    </location>
</feature>
<feature type="transmembrane region" description="Helical" evidence="7">
    <location>
        <begin position="6"/>
        <end position="25"/>
    </location>
</feature>
<dbReference type="Pfam" id="PF06750">
    <property type="entry name" value="A24_N_bact"/>
    <property type="match status" value="1"/>
</dbReference>
<evidence type="ECO:0000259" key="8">
    <source>
        <dbReference type="Pfam" id="PF01478"/>
    </source>
</evidence>
<keyword evidence="6 7" id="KW-0472">Membrane</keyword>
<dbReference type="Proteomes" id="UP001172911">
    <property type="component" value="Unassembled WGS sequence"/>
</dbReference>
<sequence>MLEYIAIFVLGLLVGSFLNVCIYRIPRGETVITNPSHCLACHTRIKPWDLVPVASFLVLGGRCRYCDTRLSWQYPLVELATGILYLTALWKWGVGWETLAMLVFFSMLLVVTVIDLYHQIIPNRVLLVSGVLGLPLIYLQSFEMLKTGTIGFFVAGTLLFIIAVASKGGMGGGDIKLAAVMGMFLGLKLVMIALFLAFLIGGIIGIILLATGQKGRKDPIPFGPFLALGSLIAALVGEKIISWYTGFW</sequence>
<keyword evidence="11" id="KW-1185">Reference proteome</keyword>
<dbReference type="Pfam" id="PF01478">
    <property type="entry name" value="Peptidase_A24"/>
    <property type="match status" value="1"/>
</dbReference>
<gene>
    <name evidence="10" type="ORF">P6N53_15605</name>
</gene>
<dbReference type="GO" id="GO:0005886">
    <property type="term" value="C:plasma membrane"/>
    <property type="evidence" value="ECO:0007669"/>
    <property type="project" value="UniProtKB-SubCell"/>
</dbReference>
<evidence type="ECO:0000256" key="1">
    <source>
        <dbReference type="ARBA" id="ARBA00004651"/>
    </source>
</evidence>
<dbReference type="InterPro" id="IPR010627">
    <property type="entry name" value="Prepilin_pept_A24_N"/>
</dbReference>
<comment type="subcellular location">
    <subcellularLocation>
        <location evidence="1">Cell membrane</location>
        <topology evidence="1">Multi-pass membrane protein</topology>
    </subcellularLocation>
</comment>